<evidence type="ECO:0000256" key="3">
    <source>
        <dbReference type="ARBA" id="ARBA00010042"/>
    </source>
</evidence>
<comment type="subcellular location">
    <subcellularLocation>
        <location evidence="2">Cytoplasm</location>
        <location evidence="2">Cytoskeleton</location>
        <location evidence="2">Spindle</location>
    </subcellularLocation>
    <subcellularLocation>
        <location evidence="1">Nucleus</location>
    </subcellularLocation>
</comment>
<feature type="compositionally biased region" description="Basic and acidic residues" evidence="8">
    <location>
        <begin position="833"/>
        <end position="845"/>
    </location>
</feature>
<accession>A0A9P8V9W2</accession>
<dbReference type="EMBL" id="JAGSXJ010000014">
    <property type="protein sequence ID" value="KAH6685675.1"/>
    <property type="molecule type" value="Genomic_DNA"/>
</dbReference>
<feature type="compositionally biased region" description="Basic and acidic residues" evidence="8">
    <location>
        <begin position="923"/>
        <end position="981"/>
    </location>
</feature>
<feature type="region of interest" description="Disordered" evidence="8">
    <location>
        <begin position="196"/>
        <end position="243"/>
    </location>
</feature>
<evidence type="ECO:0000313" key="10">
    <source>
        <dbReference type="EMBL" id="KAH6685675.1"/>
    </source>
</evidence>
<evidence type="ECO:0000256" key="7">
    <source>
        <dbReference type="ARBA" id="ARBA00023242"/>
    </source>
</evidence>
<comment type="caution">
    <text evidence="10">The sequence shown here is derived from an EMBL/GenBank/DDBJ whole genome shotgun (WGS) entry which is preliminary data.</text>
</comment>
<feature type="compositionally biased region" description="Polar residues" evidence="8">
    <location>
        <begin position="389"/>
        <end position="433"/>
    </location>
</feature>
<feature type="region of interest" description="Disordered" evidence="8">
    <location>
        <begin position="261"/>
        <end position="499"/>
    </location>
</feature>
<feature type="domain" description="Inner centromere protein ARK-binding" evidence="9">
    <location>
        <begin position="1215"/>
        <end position="1269"/>
    </location>
</feature>
<feature type="compositionally biased region" description="Low complexity" evidence="8">
    <location>
        <begin position="268"/>
        <end position="279"/>
    </location>
</feature>
<dbReference type="Proteomes" id="UP000770015">
    <property type="component" value="Unassembled WGS sequence"/>
</dbReference>
<feature type="compositionally biased region" description="Polar residues" evidence="8">
    <location>
        <begin position="575"/>
        <end position="598"/>
    </location>
</feature>
<evidence type="ECO:0000256" key="4">
    <source>
        <dbReference type="ARBA" id="ARBA00022490"/>
    </source>
</evidence>
<evidence type="ECO:0000256" key="5">
    <source>
        <dbReference type="ARBA" id="ARBA00022829"/>
    </source>
</evidence>
<dbReference type="GO" id="GO:0005634">
    <property type="term" value="C:nucleus"/>
    <property type="evidence" value="ECO:0007669"/>
    <property type="project" value="UniProtKB-SubCell"/>
</dbReference>
<protein>
    <submittedName>
        <fullName evidence="10">Inner centromere protein</fullName>
    </submittedName>
</protein>
<feature type="region of interest" description="Disordered" evidence="8">
    <location>
        <begin position="513"/>
        <end position="607"/>
    </location>
</feature>
<keyword evidence="11" id="KW-1185">Reference proteome</keyword>
<dbReference type="OrthoDB" id="6123at2759"/>
<sequence>MRGPRVQVGSATWIADERKTAVDIAKSEADEFAFSARNDFDWLNEHMADVFNENDINVAEIFKTPGKLRGKTPRTARKLVNNTAEPRVPLSDVFSSATKNVSSPFAQQLNRLQSPIPQPALARSPLASRTASPLKPVPTARSTQAKPPIQPADSGYYGSQSQDAMDIDHAPQDTQQTQAATPTRYADISDHVAFHTTPEAEPASPTVTRTMQSPTRTFQTAREEQTTRPLPEVTGSVSPVLHRSPIRSPMKQTVAYPMISSPARAMHSSSPKKSSPLKPMVEEAEEDASKTPFQDAHDAEDGTPSDGSSPIRPVMRKSSLNFASLPAREPLTSKKSLGPRSSRPSNDHRTSHYGKRQSQPDVAADSDADDMDIDDVTTATQDRTESQTERSNLNKTYTQRLQDQISMLGKSQPNARRQSKSTSSISAAVQPTAQMAPEPKSASPVRSPIRSPTRKEAAPPTPGAFPEDEDEDDWIAPPAVPRKDNIPSSPRPVLPKSHTADVMEGIHGVDTVGGAEFVLPKQRQGDSRPGSPQRMATAPDRTTNAPGHGKSASVSVLPLTGSRGLDAASPKKGVSVSNPTVISANQSRPVSPTKSPSRSFRDSPLKQVKNKLSSIIKSSKGLLASSAVLSAEGKSAMLSPSTTRLGLHAGPSTESLFSRMMPSDAPYPDLSHRTAADNQSLMAPPSPTRPVARRTRASIEREKEEKRREKEAQKEARLYAEQMSKLDKAREKEREKARHFSKEQEKVIAMEAKASQKEQERMAAVEAQAAQKEQERAQLVKTPAPKEPVKPTRTSPRKAKAQAEAEDVDMVDAAVAMPPPSVPRSAGPGQAIRGKEIRRPMKPTKEPVATKQAPTVIRVNTGSQHSQYRPSTAALGSSLRETLAAPQTQLRSKASQASLHTKTSMQSLKGTTPGGRPKALDLAAKRKEQEEREAQRKREAKLELEKKRQAMQEEERKVELLKRQEAERQKEKEREHAEPKKNAQRQAALEKAKQTRAPPPAVRSQPNGPPDYASGAEGPPRPVSRLATSSVRSQEDSGRPVNAVLAQGAKPATKRPLPLDASEAARNGQARNGLSYQAKEAKRRRTSDDFFDELDMESQQPNIKGPPVRPSGGFKKEMQKSVYTSGYTAAPPSASRDLFKATVTAQHAHSAAKGTQAMDMSQFSKGAIPFAPNPNAAGSHKTPARPPATANAKSTAKVPRSSPRFQNGESIELPEIETDDDDEDEEDAHLGVASWADSPDLRRALMRQETMDPGQIFGPPAPLIMEEVFNKSKDKWHKFRARTSSANWSGADRLTEDDIRKDLVARDKLRKEGAWSYEMSKDLM</sequence>
<feature type="compositionally biased region" description="Polar residues" evidence="8">
    <location>
        <begin position="205"/>
        <end position="220"/>
    </location>
</feature>
<keyword evidence="4" id="KW-0963">Cytoplasm</keyword>
<evidence type="ECO:0000259" key="9">
    <source>
        <dbReference type="Pfam" id="PF03941"/>
    </source>
</evidence>
<comment type="similarity">
    <text evidence="3">Belongs to the INCENP family.</text>
</comment>
<dbReference type="InterPro" id="IPR005635">
    <property type="entry name" value="Inner_centromere_prot_ARK-bd"/>
</dbReference>
<feature type="region of interest" description="Disordered" evidence="8">
    <location>
        <begin position="123"/>
        <end position="163"/>
    </location>
</feature>
<dbReference type="GO" id="GO:0005819">
    <property type="term" value="C:spindle"/>
    <property type="evidence" value="ECO:0007669"/>
    <property type="project" value="UniProtKB-SubCell"/>
</dbReference>
<feature type="compositionally biased region" description="Polar residues" evidence="8">
    <location>
        <begin position="858"/>
        <end position="870"/>
    </location>
</feature>
<keyword evidence="6" id="KW-0206">Cytoskeleton</keyword>
<name>A0A9P8V9W2_9PEZI</name>
<feature type="compositionally biased region" description="Acidic residues" evidence="8">
    <location>
        <begin position="1212"/>
        <end position="1227"/>
    </location>
</feature>
<feature type="compositionally biased region" description="Polar residues" evidence="8">
    <location>
        <begin position="885"/>
        <end position="910"/>
    </location>
</feature>
<reference evidence="10" key="1">
    <citation type="journal article" date="2021" name="Nat. Commun.">
        <title>Genetic determinants of endophytism in the Arabidopsis root mycobiome.</title>
        <authorList>
            <person name="Mesny F."/>
            <person name="Miyauchi S."/>
            <person name="Thiergart T."/>
            <person name="Pickel B."/>
            <person name="Atanasova L."/>
            <person name="Karlsson M."/>
            <person name="Huettel B."/>
            <person name="Barry K.W."/>
            <person name="Haridas S."/>
            <person name="Chen C."/>
            <person name="Bauer D."/>
            <person name="Andreopoulos W."/>
            <person name="Pangilinan J."/>
            <person name="LaButti K."/>
            <person name="Riley R."/>
            <person name="Lipzen A."/>
            <person name="Clum A."/>
            <person name="Drula E."/>
            <person name="Henrissat B."/>
            <person name="Kohler A."/>
            <person name="Grigoriev I.V."/>
            <person name="Martin F.M."/>
            <person name="Hacquard S."/>
        </authorList>
    </citation>
    <scope>NUCLEOTIDE SEQUENCE</scope>
    <source>
        <strain evidence="10">MPI-SDFR-AT-0117</strain>
    </source>
</reference>
<organism evidence="10 11">
    <name type="scientific">Plectosphaerella plurivora</name>
    <dbReference type="NCBI Taxonomy" id="936078"/>
    <lineage>
        <taxon>Eukaryota</taxon>
        <taxon>Fungi</taxon>
        <taxon>Dikarya</taxon>
        <taxon>Ascomycota</taxon>
        <taxon>Pezizomycotina</taxon>
        <taxon>Sordariomycetes</taxon>
        <taxon>Hypocreomycetidae</taxon>
        <taxon>Glomerellales</taxon>
        <taxon>Plectosphaerellaceae</taxon>
        <taxon>Plectosphaerella</taxon>
    </lineage>
</organism>
<keyword evidence="7" id="KW-0539">Nucleus</keyword>
<dbReference type="GO" id="GO:0007059">
    <property type="term" value="P:chromosome segregation"/>
    <property type="evidence" value="ECO:0007669"/>
    <property type="project" value="UniProtKB-KW"/>
</dbReference>
<proteinExistence type="inferred from homology"/>
<evidence type="ECO:0000256" key="1">
    <source>
        <dbReference type="ARBA" id="ARBA00004123"/>
    </source>
</evidence>
<gene>
    <name evidence="10" type="ORF">F5X68DRAFT_209124</name>
</gene>
<evidence type="ECO:0000313" key="11">
    <source>
        <dbReference type="Proteomes" id="UP000770015"/>
    </source>
</evidence>
<dbReference type="PANTHER" id="PTHR13142:SF1">
    <property type="entry name" value="INNER CENTROMERE PROTEIN"/>
    <property type="match status" value="1"/>
</dbReference>
<feature type="region of interest" description="Disordered" evidence="8">
    <location>
        <begin position="1141"/>
        <end position="1231"/>
    </location>
</feature>
<keyword evidence="5" id="KW-0159">Chromosome partition</keyword>
<feature type="compositionally biased region" description="Basic and acidic residues" evidence="8">
    <location>
        <begin position="697"/>
        <end position="763"/>
    </location>
</feature>
<evidence type="ECO:0000256" key="6">
    <source>
        <dbReference type="ARBA" id="ARBA00023212"/>
    </source>
</evidence>
<evidence type="ECO:0000256" key="2">
    <source>
        <dbReference type="ARBA" id="ARBA00004186"/>
    </source>
</evidence>
<dbReference type="CDD" id="cd22249">
    <property type="entry name" value="UDM1_RNF168_RNF169-like"/>
    <property type="match status" value="1"/>
</dbReference>
<feature type="compositionally biased region" description="Acidic residues" evidence="8">
    <location>
        <begin position="364"/>
        <end position="375"/>
    </location>
</feature>
<feature type="region of interest" description="Disordered" evidence="8">
    <location>
        <begin position="635"/>
        <end position="1117"/>
    </location>
</feature>
<evidence type="ECO:0000256" key="8">
    <source>
        <dbReference type="SAM" id="MobiDB-lite"/>
    </source>
</evidence>
<dbReference type="PANTHER" id="PTHR13142">
    <property type="entry name" value="INNER CENTROMERE PROTEIN"/>
    <property type="match status" value="1"/>
</dbReference>
<dbReference type="Pfam" id="PF03941">
    <property type="entry name" value="INCENP_ARK-bind"/>
    <property type="match status" value="1"/>
</dbReference>